<evidence type="ECO:0000259" key="2">
    <source>
        <dbReference type="Pfam" id="PF14420"/>
    </source>
</evidence>
<dbReference type="EMBL" id="MU864355">
    <property type="protein sequence ID" value="KAK4192357.1"/>
    <property type="molecule type" value="Genomic_DNA"/>
</dbReference>
<feature type="compositionally biased region" description="Polar residues" evidence="1">
    <location>
        <begin position="74"/>
        <end position="83"/>
    </location>
</feature>
<dbReference type="Proteomes" id="UP001302126">
    <property type="component" value="Unassembled WGS sequence"/>
</dbReference>
<dbReference type="PROSITE" id="PS00387">
    <property type="entry name" value="PPASE"/>
    <property type="match status" value="1"/>
</dbReference>
<feature type="domain" description="Clr5" evidence="2">
    <location>
        <begin position="108"/>
        <end position="159"/>
    </location>
</feature>
<dbReference type="InterPro" id="IPR025676">
    <property type="entry name" value="Clr5_dom"/>
</dbReference>
<feature type="compositionally biased region" description="Basic and acidic residues" evidence="1">
    <location>
        <begin position="38"/>
        <end position="51"/>
    </location>
</feature>
<dbReference type="PANTHER" id="PTHR38788">
    <property type="entry name" value="CLR5 DOMAIN-CONTAINING PROTEIN"/>
    <property type="match status" value="1"/>
</dbReference>
<evidence type="ECO:0000313" key="4">
    <source>
        <dbReference type="Proteomes" id="UP001302126"/>
    </source>
</evidence>
<keyword evidence="4" id="KW-1185">Reference proteome</keyword>
<evidence type="ECO:0000313" key="3">
    <source>
        <dbReference type="EMBL" id="KAK4192357.1"/>
    </source>
</evidence>
<accession>A0AAN6X6R5</accession>
<reference evidence="3" key="2">
    <citation type="submission" date="2023-05" db="EMBL/GenBank/DDBJ databases">
        <authorList>
            <consortium name="Lawrence Berkeley National Laboratory"/>
            <person name="Steindorff A."/>
            <person name="Hensen N."/>
            <person name="Bonometti L."/>
            <person name="Westerberg I."/>
            <person name="Brannstrom I.O."/>
            <person name="Guillou S."/>
            <person name="Cros-Aarteil S."/>
            <person name="Calhoun S."/>
            <person name="Haridas S."/>
            <person name="Kuo A."/>
            <person name="Mondo S."/>
            <person name="Pangilinan J."/>
            <person name="Riley R."/>
            <person name="Labutti K."/>
            <person name="Andreopoulos B."/>
            <person name="Lipzen A."/>
            <person name="Chen C."/>
            <person name="Yanf M."/>
            <person name="Daum C."/>
            <person name="Ng V."/>
            <person name="Clum A."/>
            <person name="Ohm R."/>
            <person name="Martin F."/>
            <person name="Silar P."/>
            <person name="Natvig D."/>
            <person name="Lalanne C."/>
            <person name="Gautier V."/>
            <person name="Ament-Velasquez S.L."/>
            <person name="Kruys A."/>
            <person name="Hutchinson M.I."/>
            <person name="Powell A.J."/>
            <person name="Barry K."/>
            <person name="Miller A.N."/>
            <person name="Grigoriev I.V."/>
            <person name="Debuchy R."/>
            <person name="Gladieux P."/>
            <person name="Thoren M.H."/>
            <person name="Johannesson H."/>
        </authorList>
    </citation>
    <scope>NUCLEOTIDE SEQUENCE</scope>
    <source>
        <strain evidence="3">PSN309</strain>
    </source>
</reference>
<dbReference type="AlphaFoldDB" id="A0AAN6X6R5"/>
<evidence type="ECO:0000256" key="1">
    <source>
        <dbReference type="SAM" id="MobiDB-lite"/>
    </source>
</evidence>
<protein>
    <recommendedName>
        <fullName evidence="2">Clr5 domain-containing protein</fullName>
    </recommendedName>
</protein>
<dbReference type="PANTHER" id="PTHR38788:SF3">
    <property type="entry name" value="CLR5 DOMAIN-CONTAINING PROTEIN"/>
    <property type="match status" value="1"/>
</dbReference>
<proteinExistence type="predicted"/>
<gene>
    <name evidence="3" type="ORF">QBC35DRAFT_247622</name>
</gene>
<dbReference type="Pfam" id="PF14420">
    <property type="entry name" value="Clr5"/>
    <property type="match status" value="1"/>
</dbReference>
<organism evidence="3 4">
    <name type="scientific">Podospora australis</name>
    <dbReference type="NCBI Taxonomy" id="1536484"/>
    <lineage>
        <taxon>Eukaryota</taxon>
        <taxon>Fungi</taxon>
        <taxon>Dikarya</taxon>
        <taxon>Ascomycota</taxon>
        <taxon>Pezizomycotina</taxon>
        <taxon>Sordariomycetes</taxon>
        <taxon>Sordariomycetidae</taxon>
        <taxon>Sordariales</taxon>
        <taxon>Podosporaceae</taxon>
        <taxon>Podospora</taxon>
    </lineage>
</organism>
<comment type="caution">
    <text evidence="3">The sequence shown here is derived from an EMBL/GenBank/DDBJ whole genome shotgun (WGS) entry which is preliminary data.</text>
</comment>
<name>A0AAN6X6R5_9PEZI</name>
<reference evidence="3" key="1">
    <citation type="journal article" date="2023" name="Mol. Phylogenet. Evol.">
        <title>Genome-scale phylogeny and comparative genomics of the fungal order Sordariales.</title>
        <authorList>
            <person name="Hensen N."/>
            <person name="Bonometti L."/>
            <person name="Westerberg I."/>
            <person name="Brannstrom I.O."/>
            <person name="Guillou S."/>
            <person name="Cros-Aarteil S."/>
            <person name="Calhoun S."/>
            <person name="Haridas S."/>
            <person name="Kuo A."/>
            <person name="Mondo S."/>
            <person name="Pangilinan J."/>
            <person name="Riley R."/>
            <person name="LaButti K."/>
            <person name="Andreopoulos B."/>
            <person name="Lipzen A."/>
            <person name="Chen C."/>
            <person name="Yan M."/>
            <person name="Daum C."/>
            <person name="Ng V."/>
            <person name="Clum A."/>
            <person name="Steindorff A."/>
            <person name="Ohm R.A."/>
            <person name="Martin F."/>
            <person name="Silar P."/>
            <person name="Natvig D.O."/>
            <person name="Lalanne C."/>
            <person name="Gautier V."/>
            <person name="Ament-Velasquez S.L."/>
            <person name="Kruys A."/>
            <person name="Hutchinson M.I."/>
            <person name="Powell A.J."/>
            <person name="Barry K."/>
            <person name="Miller A.N."/>
            <person name="Grigoriev I.V."/>
            <person name="Debuchy R."/>
            <person name="Gladieux P."/>
            <person name="Hiltunen Thoren M."/>
            <person name="Johannesson H."/>
        </authorList>
    </citation>
    <scope>NUCLEOTIDE SEQUENCE</scope>
    <source>
        <strain evidence="3">PSN309</strain>
    </source>
</reference>
<sequence length="545" mass="61791">MDGSPSPAESGPLALLAIAGDMTGLVFDGDEVDVFIKEESTSPAADGDRSSRSKSGSPPIKFKTGGLTHRIADSPTSSGSSQHRVAKRKTAIKVPHPSPHPVVPRRIEDWEPWKAVLHELYISQNRILRDIIQIMETNYNLKATPKMYKNQFARWGFFKYAVKRRPRIKTGIFVEHVGPEDDSPVAISPDAGTIYKIGSPLLYGNTDSRAVQSGLTAVGRFLQGYIEHDAANLQLEEVAGFVDPCYRYFKVAMDLFDQKENVVGGRVLRLAFLQIERKVSKPSMKSFSDLCILVPHLLIESGRIDILSAYLRYLSRLATVKFGKHPVTEIVASFVEILDDPEEIMRYIMLLAQVNADTISSMPGVLDRTVEWASNQYLACQRTISPSPHTDQRHGHHMLRLESQSVYWAQKLIFQDPEANELAQQWMVRQFNDDFAARCEALLEKLQERVAAGVMPLVFSRMMECLFVGWLSDYYETVEDWDKVFMYSKRGLALSTDEQYVIWSLHLEGLMKNNGRPREAADLKKLRQELDWMESVRLQVDMLTM</sequence>
<feature type="region of interest" description="Disordered" evidence="1">
    <location>
        <begin position="38"/>
        <end position="100"/>
    </location>
</feature>